<reference evidence="1 2" key="1">
    <citation type="journal article" date="2023" name="Plants (Basel)">
        <title>Bridging the Gap: Combining Genomics and Transcriptomics Approaches to Understand Stylosanthes scabra, an Orphan Legume from the Brazilian Caatinga.</title>
        <authorList>
            <person name="Ferreira-Neto J.R.C."/>
            <person name="da Silva M.D."/>
            <person name="Binneck E."/>
            <person name="de Melo N.F."/>
            <person name="da Silva R.H."/>
            <person name="de Melo A.L.T.M."/>
            <person name="Pandolfi V."/>
            <person name="Bustamante F.O."/>
            <person name="Brasileiro-Vidal A.C."/>
            <person name="Benko-Iseppon A.M."/>
        </authorList>
    </citation>
    <scope>NUCLEOTIDE SEQUENCE [LARGE SCALE GENOMIC DNA]</scope>
    <source>
        <tissue evidence="1">Leaves</tissue>
    </source>
</reference>
<accession>A0ABU6R6I8</accession>
<dbReference type="EMBL" id="JASCZI010030242">
    <property type="protein sequence ID" value="MED6119632.1"/>
    <property type="molecule type" value="Genomic_DNA"/>
</dbReference>
<dbReference type="Proteomes" id="UP001341840">
    <property type="component" value="Unassembled WGS sequence"/>
</dbReference>
<keyword evidence="2" id="KW-1185">Reference proteome</keyword>
<evidence type="ECO:0000313" key="2">
    <source>
        <dbReference type="Proteomes" id="UP001341840"/>
    </source>
</evidence>
<organism evidence="1 2">
    <name type="scientific">Stylosanthes scabra</name>
    <dbReference type="NCBI Taxonomy" id="79078"/>
    <lineage>
        <taxon>Eukaryota</taxon>
        <taxon>Viridiplantae</taxon>
        <taxon>Streptophyta</taxon>
        <taxon>Embryophyta</taxon>
        <taxon>Tracheophyta</taxon>
        <taxon>Spermatophyta</taxon>
        <taxon>Magnoliopsida</taxon>
        <taxon>eudicotyledons</taxon>
        <taxon>Gunneridae</taxon>
        <taxon>Pentapetalae</taxon>
        <taxon>rosids</taxon>
        <taxon>fabids</taxon>
        <taxon>Fabales</taxon>
        <taxon>Fabaceae</taxon>
        <taxon>Papilionoideae</taxon>
        <taxon>50 kb inversion clade</taxon>
        <taxon>dalbergioids sensu lato</taxon>
        <taxon>Dalbergieae</taxon>
        <taxon>Pterocarpus clade</taxon>
        <taxon>Stylosanthes</taxon>
    </lineage>
</organism>
<sequence length="410" mass="46515">MINKECPGEIECKDVGPYRCLITFSSQEIKEESIKNELLTSTFDEIRSHWKYFSSLSRRVWIELMGLPIGLWKKETFNSFASLWGKMVKMDDRTEESKSFTRARFIIDCFQWERVHEWVSVKVDDREFEVFAKEFGSEVYSVQLHPDLEEVDATWMEEDERPIMASVVAESSAVAGTLLVGGGQNNSKLKMTWDPLQEDIIKCKSLSMLDCNHIGGFARVEDGEILGGYSLQNKSFETVGGMKPDLMMMGLNPMDPMLQEAQGNFLEKEGIMEVGFSCSGPKKPGSVQKNCGNDMGCSSGLGLDSSNSFFHPSGLVPNPIGDARRIGFLISQYTEVRIETFKWQRQQTTYKVVTVFFNSDCKTAVAPTSVPSKVGARRLCLLLWCFRRIQFGVRREEAWRMIGVMNPYTV</sequence>
<name>A0ABU6R6I8_9FABA</name>
<gene>
    <name evidence="1" type="ORF">PIB30_013264</name>
</gene>
<proteinExistence type="predicted"/>
<protein>
    <recommendedName>
        <fullName evidence="3">DUF4283 domain-containing protein</fullName>
    </recommendedName>
</protein>
<evidence type="ECO:0000313" key="1">
    <source>
        <dbReference type="EMBL" id="MED6119632.1"/>
    </source>
</evidence>
<evidence type="ECO:0008006" key="3">
    <source>
        <dbReference type="Google" id="ProtNLM"/>
    </source>
</evidence>
<comment type="caution">
    <text evidence="1">The sequence shown here is derived from an EMBL/GenBank/DDBJ whole genome shotgun (WGS) entry which is preliminary data.</text>
</comment>